<protein>
    <submittedName>
        <fullName evidence="1">Uncharacterized protein</fullName>
    </submittedName>
</protein>
<evidence type="ECO:0000313" key="2">
    <source>
        <dbReference type="Proteomes" id="UP000812440"/>
    </source>
</evidence>
<gene>
    <name evidence="1" type="ORF">GDO86_005463</name>
</gene>
<accession>A0A8T2J9X7</accession>
<proteinExistence type="predicted"/>
<comment type="caution">
    <text evidence="1">The sequence shown here is derived from an EMBL/GenBank/DDBJ whole genome shotgun (WGS) entry which is preliminary data.</text>
</comment>
<reference evidence="1" key="1">
    <citation type="thesis" date="2020" institute="ProQuest LLC" country="789 East Eisenhower Parkway, Ann Arbor, MI, USA">
        <title>Comparative Genomics and Chromosome Evolution.</title>
        <authorList>
            <person name="Mudd A.B."/>
        </authorList>
    </citation>
    <scope>NUCLEOTIDE SEQUENCE</scope>
    <source>
        <strain evidence="1">Female2</strain>
        <tissue evidence="1">Blood</tissue>
    </source>
</reference>
<name>A0A8T2J9X7_9PIPI</name>
<dbReference type="EMBL" id="JAACNH010000006">
    <property type="protein sequence ID" value="KAG8439246.1"/>
    <property type="molecule type" value="Genomic_DNA"/>
</dbReference>
<sequence>MFCFIDFQAKFLRACSLCNKETWFSGSQLGEKKGEKKIREGKSKLTSLNLESVSEPLFKIYILDCFVILYWVLSTFYHPFTKLYF</sequence>
<dbReference type="AlphaFoldDB" id="A0A8T2J9X7"/>
<evidence type="ECO:0000313" key="1">
    <source>
        <dbReference type="EMBL" id="KAG8439246.1"/>
    </source>
</evidence>
<organism evidence="1 2">
    <name type="scientific">Hymenochirus boettgeri</name>
    <name type="common">Congo dwarf clawed frog</name>
    <dbReference type="NCBI Taxonomy" id="247094"/>
    <lineage>
        <taxon>Eukaryota</taxon>
        <taxon>Metazoa</taxon>
        <taxon>Chordata</taxon>
        <taxon>Craniata</taxon>
        <taxon>Vertebrata</taxon>
        <taxon>Euteleostomi</taxon>
        <taxon>Amphibia</taxon>
        <taxon>Batrachia</taxon>
        <taxon>Anura</taxon>
        <taxon>Pipoidea</taxon>
        <taxon>Pipidae</taxon>
        <taxon>Pipinae</taxon>
        <taxon>Hymenochirus</taxon>
    </lineage>
</organism>
<keyword evidence="2" id="KW-1185">Reference proteome</keyword>
<dbReference type="Proteomes" id="UP000812440">
    <property type="component" value="Chromosome 3"/>
</dbReference>